<dbReference type="EMBL" id="JBBUTH010000011">
    <property type="protein sequence ID" value="MEK8053159.1"/>
    <property type="molecule type" value="Genomic_DNA"/>
</dbReference>
<dbReference type="RefSeq" id="WP_341412905.1">
    <property type="nucleotide sequence ID" value="NZ_JBBUTH010000011.1"/>
</dbReference>
<organism evidence="3 4">
    <name type="scientific">Pseudaquabacterium inlustre</name>
    <dbReference type="NCBI Taxonomy" id="2984192"/>
    <lineage>
        <taxon>Bacteria</taxon>
        <taxon>Pseudomonadati</taxon>
        <taxon>Pseudomonadota</taxon>
        <taxon>Betaproteobacteria</taxon>
        <taxon>Burkholderiales</taxon>
        <taxon>Sphaerotilaceae</taxon>
        <taxon>Pseudaquabacterium</taxon>
    </lineage>
</organism>
<evidence type="ECO:0000259" key="2">
    <source>
        <dbReference type="Pfam" id="PF07589"/>
    </source>
</evidence>
<evidence type="ECO:0000313" key="3">
    <source>
        <dbReference type="EMBL" id="MEK8053159.1"/>
    </source>
</evidence>
<dbReference type="Proteomes" id="UP001365405">
    <property type="component" value="Unassembled WGS sequence"/>
</dbReference>
<keyword evidence="1" id="KW-0732">Signal</keyword>
<feature type="signal peptide" evidence="1">
    <location>
        <begin position="1"/>
        <end position="25"/>
    </location>
</feature>
<accession>A0ABU9CMX6</accession>
<proteinExistence type="predicted"/>
<reference evidence="3 4" key="1">
    <citation type="submission" date="2024-04" db="EMBL/GenBank/DDBJ databases">
        <title>Novel species of the genus Ideonella isolated from streams.</title>
        <authorList>
            <person name="Lu H."/>
        </authorList>
    </citation>
    <scope>NUCLEOTIDE SEQUENCE [LARGE SCALE GENOMIC DNA]</scope>
    <source>
        <strain evidence="3 4">DXS22W</strain>
    </source>
</reference>
<gene>
    <name evidence="3" type="ORF">AACH10_23090</name>
</gene>
<keyword evidence="4" id="KW-1185">Reference proteome</keyword>
<dbReference type="Pfam" id="PF07589">
    <property type="entry name" value="PEP-CTERM"/>
    <property type="match status" value="1"/>
</dbReference>
<evidence type="ECO:0000313" key="4">
    <source>
        <dbReference type="Proteomes" id="UP001365405"/>
    </source>
</evidence>
<evidence type="ECO:0000256" key="1">
    <source>
        <dbReference type="SAM" id="SignalP"/>
    </source>
</evidence>
<sequence>MKCVNGMRAAAAVAAALVVSTAAQASLIGDSVNGRLNSPIWGDVPQAFSPAAVTVGAGVEFNGRWRFAPWAASTETWDISVDIGASSVRVSAYENTPATNNVYAYNTVLFQIVLSGLDLGQPISAVQLSSGIGHVGDPNAGWSTVDWAFTADSLTLSFYNLPFGSANNPPNGGEWVFDLNPQTQGGGTGSTPTTGQVPEPAALSLAVLALAGAGLAGARRRRG</sequence>
<protein>
    <submittedName>
        <fullName evidence="3">PEP-CTERM sorting domain-containing protein</fullName>
    </submittedName>
</protein>
<name>A0ABU9CMX6_9BURK</name>
<feature type="domain" description="Ice-binding protein C-terminal" evidence="2">
    <location>
        <begin position="196"/>
        <end position="222"/>
    </location>
</feature>
<feature type="chain" id="PRO_5045255491" evidence="1">
    <location>
        <begin position="26"/>
        <end position="223"/>
    </location>
</feature>
<comment type="caution">
    <text evidence="3">The sequence shown here is derived from an EMBL/GenBank/DDBJ whole genome shotgun (WGS) entry which is preliminary data.</text>
</comment>
<dbReference type="InterPro" id="IPR013424">
    <property type="entry name" value="Ice-binding_C"/>
</dbReference>